<dbReference type="CTD" id="43439"/>
<dbReference type="AlphaFoldDB" id="A0A6J2T1K0"/>
<dbReference type="GO" id="GO:0005634">
    <property type="term" value="C:nucleus"/>
    <property type="evidence" value="ECO:0007669"/>
    <property type="project" value="TreeGrafter"/>
</dbReference>
<feature type="coiled-coil region" evidence="2">
    <location>
        <begin position="599"/>
        <end position="626"/>
    </location>
</feature>
<keyword evidence="6" id="KW-1185">Reference proteome</keyword>
<evidence type="ECO:0000313" key="7">
    <source>
        <dbReference type="RefSeq" id="XP_030369879.1"/>
    </source>
</evidence>
<protein>
    <submittedName>
        <fullName evidence="7">Yemanuclein</fullName>
    </submittedName>
</protein>
<dbReference type="PANTHER" id="PTHR21669">
    <property type="entry name" value="CAPZ-INTERACTING PROTEIN AND RELATED PROTEINS"/>
    <property type="match status" value="1"/>
</dbReference>
<feature type="region of interest" description="Disordered" evidence="3">
    <location>
        <begin position="932"/>
        <end position="964"/>
    </location>
</feature>
<evidence type="ECO:0000256" key="3">
    <source>
        <dbReference type="SAM" id="MobiDB-lite"/>
    </source>
</evidence>
<name>A0A6J2T1K0_DROLE</name>
<evidence type="ECO:0000256" key="1">
    <source>
        <dbReference type="ARBA" id="ARBA00022553"/>
    </source>
</evidence>
<dbReference type="InterPro" id="IPR026947">
    <property type="entry name" value="UBN_middle_dom"/>
</dbReference>
<feature type="domain" description="Ubinuclein middle" evidence="5">
    <location>
        <begin position="408"/>
        <end position="604"/>
    </location>
</feature>
<dbReference type="Proteomes" id="UP000504634">
    <property type="component" value="Unplaced"/>
</dbReference>
<keyword evidence="2" id="KW-0175">Coiled coil</keyword>
<dbReference type="PANTHER" id="PTHR21669:SF28">
    <property type="entry name" value="YEMANUCLEIN"/>
    <property type="match status" value="1"/>
</dbReference>
<dbReference type="GeneID" id="115620665"/>
<dbReference type="OrthoDB" id="68076at2759"/>
<evidence type="ECO:0000259" key="4">
    <source>
        <dbReference type="Pfam" id="PF08729"/>
    </source>
</evidence>
<dbReference type="Pfam" id="PF14075">
    <property type="entry name" value="UBN_AB"/>
    <property type="match status" value="1"/>
</dbReference>
<organism evidence="6 7">
    <name type="scientific">Drosophila lebanonensis</name>
    <name type="common">Fruit fly</name>
    <name type="synonym">Scaptodrosophila lebanonensis</name>
    <dbReference type="NCBI Taxonomy" id="7225"/>
    <lineage>
        <taxon>Eukaryota</taxon>
        <taxon>Metazoa</taxon>
        <taxon>Ecdysozoa</taxon>
        <taxon>Arthropoda</taxon>
        <taxon>Hexapoda</taxon>
        <taxon>Insecta</taxon>
        <taxon>Pterygota</taxon>
        <taxon>Neoptera</taxon>
        <taxon>Endopterygota</taxon>
        <taxon>Diptera</taxon>
        <taxon>Brachycera</taxon>
        <taxon>Muscomorpha</taxon>
        <taxon>Ephydroidea</taxon>
        <taxon>Drosophilidae</taxon>
        <taxon>Scaptodrosophila</taxon>
    </lineage>
</organism>
<gene>
    <name evidence="7" type="primary">LOC115620665</name>
</gene>
<feature type="region of interest" description="Disordered" evidence="3">
    <location>
        <begin position="202"/>
        <end position="319"/>
    </location>
</feature>
<sequence length="964" mass="105706">MSKTGESKRVSLTTISQSLASSSLNNEAGLGAMPAFSRFGEFLAPEAPAPGKNNSSKNSNKCVRLNLELFETDSTTYPEFNFSKLVHLEKKKAKKSKVKTNSGDPFADNDDDVARIAKEMENKYGNAYASGRGRRKDDFCDIGMGYDESDSFIDNTDAYDEVVPEDVETIAGGFYINSGALEFKNLTKRSYTTRTDAIIKMPERSRKRVLSSSSEESSSSEDDDDDEDEDDDEEDDDDDDENDSESESLDDEDDGPASAKSKKKYKSGEKRSKSSISTKQKDNKLNLNNKKPSKKLAITTSSSSNSPRPSVLETSDTDERQAQALKKVVKTTTVKDMLKAKRDSFLKSQGDNAVKGVVNGEVKCTSTDVETSSENGGTDSATEQGARADKHTKGKEITENLRSADTILPPTLDVELLSCINTFKEIVRSRDMCGKLVFDDKLTALLLKIDEALLCFDRNERNMVFAHLEYQLTLPKYFILRKSKALRAKEEKNKTTLALDNLRKAIAKIMPRAIENYEIKLRKYAELQAGELNAEHPPKLPRKKFQWNTELRELLYEVYQARWTSYAVLGKRKDSLEEFINGYMKEKVVDIWAKGWMTYEELQREIDRHKAAIKEAKEKNKKLIASCSTTTSTCASPLAVEELATSAQSRSCANSDTDSATSASSNSLKRKLKEASTTAAPSPKQIAKAPRIRKVQKTTNQTAVPHLDTLLEMPSTSAQAAALNAAMATTIDLASPPKKTDHSIFNIMTPPIVATTNSMAVNSNLQQQQVQQPLHSKIMPHVINLDDYKSPSDILHTSKQLAATNYTTTAGRGDGANWQASVGRRESSSESDCVEVVGVFPAAAAGKSKAPTKSRANHKTKTVPTATVPRLPQVSANGTSLGFSMDNLYMFNNNTNLAGATIASTLNAVSTVDLMNNPQIMQTLSELKKLEKKRWSAPSTHTLPAGGSLKGANTGAGAGASTHQ</sequence>
<keyword evidence="1" id="KW-0597">Phosphoprotein</keyword>
<evidence type="ECO:0000259" key="5">
    <source>
        <dbReference type="Pfam" id="PF14075"/>
    </source>
</evidence>
<accession>A0A6J2T1K0</accession>
<dbReference type="Pfam" id="PF08729">
    <property type="entry name" value="HUN"/>
    <property type="match status" value="1"/>
</dbReference>
<dbReference type="InterPro" id="IPR014840">
    <property type="entry name" value="HRD"/>
</dbReference>
<feature type="compositionally biased region" description="Polar residues" evidence="3">
    <location>
        <begin position="366"/>
        <end position="383"/>
    </location>
</feature>
<feature type="region of interest" description="Disordered" evidence="3">
    <location>
        <begin position="647"/>
        <end position="701"/>
    </location>
</feature>
<feature type="compositionally biased region" description="Low complexity" evidence="3">
    <location>
        <begin position="654"/>
        <end position="667"/>
    </location>
</feature>
<feature type="domain" description="Hpc2-related" evidence="4">
    <location>
        <begin position="132"/>
        <end position="182"/>
    </location>
</feature>
<feature type="compositionally biased region" description="Acidic residues" evidence="3">
    <location>
        <begin position="218"/>
        <end position="255"/>
    </location>
</feature>
<evidence type="ECO:0000256" key="2">
    <source>
        <dbReference type="SAM" id="Coils"/>
    </source>
</evidence>
<dbReference type="GO" id="GO:0006325">
    <property type="term" value="P:chromatin organization"/>
    <property type="evidence" value="ECO:0007669"/>
    <property type="project" value="TreeGrafter"/>
</dbReference>
<evidence type="ECO:0000313" key="6">
    <source>
        <dbReference type="Proteomes" id="UP000504634"/>
    </source>
</evidence>
<feature type="compositionally biased region" description="Low complexity" evidence="3">
    <location>
        <begin position="301"/>
        <end position="310"/>
    </location>
</feature>
<proteinExistence type="predicted"/>
<feature type="region of interest" description="Disordered" evidence="3">
    <location>
        <begin position="366"/>
        <end position="396"/>
    </location>
</feature>
<feature type="compositionally biased region" description="Basic and acidic residues" evidence="3">
    <location>
        <begin position="386"/>
        <end position="396"/>
    </location>
</feature>
<dbReference type="RefSeq" id="XP_030369879.1">
    <property type="nucleotide sequence ID" value="XM_030514019.1"/>
</dbReference>
<reference evidence="7" key="1">
    <citation type="submission" date="2025-08" db="UniProtKB">
        <authorList>
            <consortium name="RefSeq"/>
        </authorList>
    </citation>
    <scope>IDENTIFICATION</scope>
    <source>
        <strain evidence="7">11010-0011.00</strain>
        <tissue evidence="7">Whole body</tissue>
    </source>
</reference>